<organism evidence="3 4">
    <name type="scientific">Lujinxingia vulgaris</name>
    <dbReference type="NCBI Taxonomy" id="2600176"/>
    <lineage>
        <taxon>Bacteria</taxon>
        <taxon>Deltaproteobacteria</taxon>
        <taxon>Bradymonadales</taxon>
        <taxon>Lujinxingiaceae</taxon>
        <taxon>Lujinxingia</taxon>
    </lineage>
</organism>
<feature type="transmembrane region" description="Helical" evidence="2">
    <location>
        <begin position="282"/>
        <end position="305"/>
    </location>
</feature>
<gene>
    <name evidence="3" type="ORF">FRC98_11180</name>
</gene>
<sequence length="467" mass="49479">MARSKDEAVAALPRGRSDAASVVLNAGANHRPHESPHPREPPTPLNHTTTQPHNHTHYRDFPTPSPLCDPPPFNTPPRHHATTPPRPPPPPELPMALRQVDIYLPPEHEPLGDLEDAPSALSRHDLTLDDDSTLTSIVLETGDSDALLEWLHKKVGSIEGHRIVVLEVLATLPRQGEEEGETEIEELGALQNGDDESEEDDNGAAARISREEVYQDVTDSISVTSVHYALVALSTIVAAGGMLRDSTAVVIGAMVIAPLIGPNIALALGATLADWKLIRRSLLVNFLGLMLGLVLAMIGGFLLPVDITVGEIASRTRAGLADVVLALAAGAAGVLSVTRGVSTALIGVMVAVALLPPLVATGLLLGTANWAGAYGAGMLTLINLVAINLAGIITFQIQGIRPMTWYDAEKAKRPRIYAIILWVVLLLALAAGIVFAPPETVTGEASPSPELELETPLDDEVDLPLTD</sequence>
<feature type="compositionally biased region" description="Basic and acidic residues" evidence="1">
    <location>
        <begin position="31"/>
        <end position="40"/>
    </location>
</feature>
<comment type="caution">
    <text evidence="3">The sequence shown here is derived from an EMBL/GenBank/DDBJ whole genome shotgun (WGS) entry which is preliminary data.</text>
</comment>
<dbReference type="InterPro" id="IPR005240">
    <property type="entry name" value="DUF389"/>
</dbReference>
<feature type="region of interest" description="Disordered" evidence="1">
    <location>
        <begin position="1"/>
        <end position="93"/>
    </location>
</feature>
<keyword evidence="2" id="KW-0812">Transmembrane</keyword>
<feature type="transmembrane region" description="Helical" evidence="2">
    <location>
        <begin position="317"/>
        <end position="337"/>
    </location>
</feature>
<evidence type="ECO:0000256" key="2">
    <source>
        <dbReference type="SAM" id="Phobius"/>
    </source>
</evidence>
<dbReference type="OrthoDB" id="9790659at2"/>
<feature type="transmembrane region" description="Helical" evidence="2">
    <location>
        <begin position="371"/>
        <end position="395"/>
    </location>
</feature>
<feature type="compositionally biased region" description="Pro residues" evidence="1">
    <location>
        <begin position="84"/>
        <end position="93"/>
    </location>
</feature>
<feature type="compositionally biased region" description="Pro residues" evidence="1">
    <location>
        <begin position="63"/>
        <end position="75"/>
    </location>
</feature>
<feature type="compositionally biased region" description="Acidic residues" evidence="1">
    <location>
        <begin position="193"/>
        <end position="202"/>
    </location>
</feature>
<feature type="transmembrane region" description="Helical" evidence="2">
    <location>
        <begin position="249"/>
        <end position="270"/>
    </location>
</feature>
<dbReference type="EMBL" id="VOSM01000004">
    <property type="protein sequence ID" value="TXD37285.1"/>
    <property type="molecule type" value="Genomic_DNA"/>
</dbReference>
<evidence type="ECO:0000256" key="1">
    <source>
        <dbReference type="SAM" id="MobiDB-lite"/>
    </source>
</evidence>
<evidence type="ECO:0000313" key="3">
    <source>
        <dbReference type="EMBL" id="TXD37285.1"/>
    </source>
</evidence>
<keyword evidence="4" id="KW-1185">Reference proteome</keyword>
<keyword evidence="2" id="KW-0472">Membrane</keyword>
<name>A0A5C6XIC4_9DELT</name>
<dbReference type="Pfam" id="PF04087">
    <property type="entry name" value="DUF389"/>
    <property type="match status" value="1"/>
</dbReference>
<feature type="region of interest" description="Disordered" evidence="1">
    <location>
        <begin position="176"/>
        <end position="208"/>
    </location>
</feature>
<feature type="region of interest" description="Disordered" evidence="1">
    <location>
        <begin position="441"/>
        <end position="467"/>
    </location>
</feature>
<dbReference type="NCBIfam" id="TIGR00341">
    <property type="entry name" value="TIGR00341 family protein"/>
    <property type="match status" value="1"/>
</dbReference>
<dbReference type="AlphaFoldDB" id="A0A5C6XIC4"/>
<evidence type="ECO:0000313" key="4">
    <source>
        <dbReference type="Proteomes" id="UP000321412"/>
    </source>
</evidence>
<feature type="transmembrane region" description="Helical" evidence="2">
    <location>
        <begin position="416"/>
        <end position="436"/>
    </location>
</feature>
<feature type="compositionally biased region" description="Acidic residues" evidence="1">
    <location>
        <begin position="451"/>
        <end position="467"/>
    </location>
</feature>
<feature type="transmembrane region" description="Helical" evidence="2">
    <location>
        <begin position="225"/>
        <end position="243"/>
    </location>
</feature>
<feature type="transmembrane region" description="Helical" evidence="2">
    <location>
        <begin position="344"/>
        <end position="365"/>
    </location>
</feature>
<keyword evidence="2" id="KW-1133">Transmembrane helix</keyword>
<dbReference type="PANTHER" id="PTHR20992:SF9">
    <property type="entry name" value="AT15442P-RELATED"/>
    <property type="match status" value="1"/>
</dbReference>
<dbReference type="Proteomes" id="UP000321412">
    <property type="component" value="Unassembled WGS sequence"/>
</dbReference>
<proteinExistence type="predicted"/>
<reference evidence="3 4" key="1">
    <citation type="submission" date="2019-08" db="EMBL/GenBank/DDBJ databases">
        <title>Bradymonadales sp. TMQ4.</title>
        <authorList>
            <person name="Liang Q."/>
        </authorList>
    </citation>
    <scope>NUCLEOTIDE SEQUENCE [LARGE SCALE GENOMIC DNA]</scope>
    <source>
        <strain evidence="3 4">TMQ4</strain>
    </source>
</reference>
<accession>A0A5C6XIC4</accession>
<protein>
    <submittedName>
        <fullName evidence="3">TIGR00341 family protein</fullName>
    </submittedName>
</protein>
<dbReference type="PANTHER" id="PTHR20992">
    <property type="entry name" value="AT15442P-RELATED"/>
    <property type="match status" value="1"/>
</dbReference>